<proteinExistence type="predicted"/>
<keyword evidence="1" id="KW-1133">Transmembrane helix</keyword>
<accession>A0ABZ1PE41</accession>
<keyword evidence="3" id="KW-1185">Reference proteome</keyword>
<dbReference type="EMBL" id="CP107941">
    <property type="protein sequence ID" value="WUI81960.1"/>
    <property type="molecule type" value="Genomic_DNA"/>
</dbReference>
<evidence type="ECO:0000313" key="2">
    <source>
        <dbReference type="EMBL" id="WUI81960.1"/>
    </source>
</evidence>
<feature type="transmembrane region" description="Helical" evidence="1">
    <location>
        <begin position="12"/>
        <end position="29"/>
    </location>
</feature>
<dbReference type="Proteomes" id="UP001346877">
    <property type="component" value="Chromosome"/>
</dbReference>
<sequence length="214" mass="22288">MDTTADDRLRSAVLVGAAVAVLAVGGWWWQAAAPASTARSAAPSETAPSTGPSVSTALERALVTGVPGERLTMRVSESGEVVSIPDGVRTEIDPETGKIVDIDGNLAAFFFEGDLPSFQETIWRERAALAPGQSVVRQAPGDSGRHLLQYRCTRPGAMLVSVSGAGLAGPSQIDCDGTVASAEVLAHGRPFRVSLSATGEREIDVQAQLVLLPR</sequence>
<name>A0ABZ1PE41_9ACTN</name>
<protein>
    <submittedName>
        <fullName evidence="2">Uncharacterized protein</fullName>
    </submittedName>
</protein>
<evidence type="ECO:0000256" key="1">
    <source>
        <dbReference type="SAM" id="Phobius"/>
    </source>
</evidence>
<dbReference type="RefSeq" id="WP_328369471.1">
    <property type="nucleotide sequence ID" value="NZ_CP107936.1"/>
</dbReference>
<keyword evidence="1" id="KW-0472">Membrane</keyword>
<gene>
    <name evidence="2" type="ORF">OG375_29480</name>
</gene>
<keyword evidence="1" id="KW-0812">Transmembrane</keyword>
<reference evidence="2 3" key="1">
    <citation type="submission" date="2022-10" db="EMBL/GenBank/DDBJ databases">
        <title>The complete genomes of actinobacterial strains from the NBC collection.</title>
        <authorList>
            <person name="Joergensen T.S."/>
            <person name="Alvarez Arevalo M."/>
            <person name="Sterndorff E.B."/>
            <person name="Faurdal D."/>
            <person name="Vuksanovic O."/>
            <person name="Mourched A.-S."/>
            <person name="Charusanti P."/>
            <person name="Shaw S."/>
            <person name="Blin K."/>
            <person name="Weber T."/>
        </authorList>
    </citation>
    <scope>NUCLEOTIDE SEQUENCE [LARGE SCALE GENOMIC DNA]</scope>
    <source>
        <strain evidence="2 3">NBC_00396</strain>
    </source>
</reference>
<evidence type="ECO:0000313" key="3">
    <source>
        <dbReference type="Proteomes" id="UP001346877"/>
    </source>
</evidence>
<organism evidence="2 3">
    <name type="scientific">Micromonospora zamorensis</name>
    <dbReference type="NCBI Taxonomy" id="709883"/>
    <lineage>
        <taxon>Bacteria</taxon>
        <taxon>Bacillati</taxon>
        <taxon>Actinomycetota</taxon>
        <taxon>Actinomycetes</taxon>
        <taxon>Micromonosporales</taxon>
        <taxon>Micromonosporaceae</taxon>
        <taxon>Micromonospora</taxon>
    </lineage>
</organism>